<dbReference type="InterPro" id="IPR038408">
    <property type="entry name" value="GNK2_sf"/>
</dbReference>
<feature type="domain" description="Gnk2-homologous" evidence="5">
    <location>
        <begin position="34"/>
        <end position="137"/>
    </location>
</feature>
<keyword evidence="3" id="KW-0472">Membrane</keyword>
<reference evidence="7" key="1">
    <citation type="submission" date="2016-06" db="EMBL/GenBank/DDBJ databases">
        <title>Parallel loss of symbiosis genes in relatives of nitrogen-fixing non-legume Parasponia.</title>
        <authorList>
            <person name="Van Velzen R."/>
            <person name="Holmer R."/>
            <person name="Bu F."/>
            <person name="Rutten L."/>
            <person name="Van Zeijl A."/>
            <person name="Liu W."/>
            <person name="Santuari L."/>
            <person name="Cao Q."/>
            <person name="Sharma T."/>
            <person name="Shen D."/>
            <person name="Roswanjaya Y."/>
            <person name="Wardhani T."/>
            <person name="Kalhor M.S."/>
            <person name="Jansen J."/>
            <person name="Van den Hoogen J."/>
            <person name="Gungor B."/>
            <person name="Hartog M."/>
            <person name="Hontelez J."/>
            <person name="Verver J."/>
            <person name="Yang W.-C."/>
            <person name="Schijlen E."/>
            <person name="Repin R."/>
            <person name="Schilthuizen M."/>
            <person name="Schranz E."/>
            <person name="Heidstra R."/>
            <person name="Miyata K."/>
            <person name="Fedorova E."/>
            <person name="Kohlen W."/>
            <person name="Bisseling T."/>
            <person name="Smit S."/>
            <person name="Geurts R."/>
        </authorList>
    </citation>
    <scope>NUCLEOTIDE SEQUENCE [LARGE SCALE GENOMIC DNA]</scope>
    <source>
        <strain evidence="7">cv. WU1-14</strain>
    </source>
</reference>
<dbReference type="PROSITE" id="PS51473">
    <property type="entry name" value="GNK2"/>
    <property type="match status" value="2"/>
</dbReference>
<dbReference type="Gene3D" id="3.30.430.20">
    <property type="entry name" value="Gnk2 domain, C-X8-C-X2-C motif"/>
    <property type="match status" value="2"/>
</dbReference>
<dbReference type="PANTHER" id="PTHR32099">
    <property type="entry name" value="CYSTEINE-RICH REPEAT SECRETORY PROTEIN"/>
    <property type="match status" value="1"/>
</dbReference>
<accession>A0A2P5ADM7</accession>
<evidence type="ECO:0000259" key="5">
    <source>
        <dbReference type="PROSITE" id="PS51473"/>
    </source>
</evidence>
<dbReference type="Gene3D" id="3.30.200.20">
    <property type="entry name" value="Phosphorylase Kinase, domain 1"/>
    <property type="match status" value="1"/>
</dbReference>
<evidence type="ECO:0000256" key="2">
    <source>
        <dbReference type="ARBA" id="ARBA00022737"/>
    </source>
</evidence>
<sequence>MSPSIVLFFLILNFMIHLPTPNLAQSIDNCNEGASYCWNCSDLGEYAAKNVYEENLDNILRSFSSKFENDIGFYKASFGENPEKVNAIGLCRGDSNFSSCQSCLSNTSHMLLTNCPKRKEAILWGEFCMVRYSNSSIFSIREDEPIKELKSPNNASDVQQFNEALNRLLNDIISKAASDVRKYRTGSATVPNSQTIHALVQCTPDLTQTQCSGCLQDSVSKIPDCCAGRNGGRVLKPSCSIRYESGSAFFNPSPVSVSVSPVSPITSKANIKTIVAVVVPSAVVVILIIGLYIFLKLRRKTKAGYIKGTVGKFPAEEYGSELQIFDFNSVSVATDDFSIQNKLGQGGYGPVYK</sequence>
<feature type="non-terminal residue" evidence="6">
    <location>
        <position position="353"/>
    </location>
</feature>
<proteinExistence type="predicted"/>
<evidence type="ECO:0000256" key="3">
    <source>
        <dbReference type="SAM" id="Phobius"/>
    </source>
</evidence>
<dbReference type="Proteomes" id="UP000237105">
    <property type="component" value="Unassembled WGS sequence"/>
</dbReference>
<feature type="chain" id="PRO_5015196758" evidence="4">
    <location>
        <begin position="25"/>
        <end position="353"/>
    </location>
</feature>
<keyword evidence="7" id="KW-1185">Reference proteome</keyword>
<dbReference type="InterPro" id="IPR002902">
    <property type="entry name" value="GNK2"/>
</dbReference>
<protein>
    <submittedName>
        <fullName evidence="6">Concanavalin A-like lectin</fullName>
    </submittedName>
</protein>
<keyword evidence="3" id="KW-0812">Transmembrane</keyword>
<comment type="caution">
    <text evidence="6">The sequence shown here is derived from an EMBL/GenBank/DDBJ whole genome shotgun (WGS) entry which is preliminary data.</text>
</comment>
<feature type="transmembrane region" description="Helical" evidence="3">
    <location>
        <begin position="274"/>
        <end position="295"/>
    </location>
</feature>
<keyword evidence="6" id="KW-0430">Lectin</keyword>
<dbReference type="AlphaFoldDB" id="A0A2P5ADM7"/>
<dbReference type="FunFam" id="3.30.430.20:FF:000002">
    <property type="entry name" value="Cysteine-rich receptor-like protein kinase 10"/>
    <property type="match status" value="1"/>
</dbReference>
<name>A0A2P5ADM7_PARAD</name>
<evidence type="ECO:0000256" key="4">
    <source>
        <dbReference type="SAM" id="SignalP"/>
    </source>
</evidence>
<dbReference type="OrthoDB" id="1468518at2759"/>
<evidence type="ECO:0000313" key="7">
    <source>
        <dbReference type="Proteomes" id="UP000237105"/>
    </source>
</evidence>
<evidence type="ECO:0000313" key="6">
    <source>
        <dbReference type="EMBL" id="PON34654.1"/>
    </source>
</evidence>
<evidence type="ECO:0000256" key="1">
    <source>
        <dbReference type="ARBA" id="ARBA00022729"/>
    </source>
</evidence>
<keyword evidence="1 4" id="KW-0732">Signal</keyword>
<dbReference type="Pfam" id="PF01657">
    <property type="entry name" value="Stress-antifung"/>
    <property type="match status" value="2"/>
</dbReference>
<feature type="signal peptide" evidence="4">
    <location>
        <begin position="1"/>
        <end position="24"/>
    </location>
</feature>
<keyword evidence="2" id="KW-0677">Repeat</keyword>
<dbReference type="STRING" id="3476.A0A2P5ADM7"/>
<dbReference type="GO" id="GO:0030246">
    <property type="term" value="F:carbohydrate binding"/>
    <property type="evidence" value="ECO:0007669"/>
    <property type="project" value="UniProtKB-KW"/>
</dbReference>
<feature type="domain" description="Gnk2-homologous" evidence="5">
    <location>
        <begin position="143"/>
        <end position="248"/>
    </location>
</feature>
<dbReference type="PANTHER" id="PTHR32099:SF51">
    <property type="entry name" value="CYSTEINE-RICH RECEPTOR-LIKE PROTEIN KINASE 25 ISOFORM X1"/>
    <property type="match status" value="1"/>
</dbReference>
<dbReference type="CDD" id="cd23509">
    <property type="entry name" value="Gnk2-like"/>
    <property type="match status" value="2"/>
</dbReference>
<organism evidence="6 7">
    <name type="scientific">Parasponia andersonii</name>
    <name type="common">Sponia andersonii</name>
    <dbReference type="NCBI Taxonomy" id="3476"/>
    <lineage>
        <taxon>Eukaryota</taxon>
        <taxon>Viridiplantae</taxon>
        <taxon>Streptophyta</taxon>
        <taxon>Embryophyta</taxon>
        <taxon>Tracheophyta</taxon>
        <taxon>Spermatophyta</taxon>
        <taxon>Magnoliopsida</taxon>
        <taxon>eudicotyledons</taxon>
        <taxon>Gunneridae</taxon>
        <taxon>Pentapetalae</taxon>
        <taxon>rosids</taxon>
        <taxon>fabids</taxon>
        <taxon>Rosales</taxon>
        <taxon>Cannabaceae</taxon>
        <taxon>Parasponia</taxon>
    </lineage>
</organism>
<dbReference type="EMBL" id="JXTB01000649">
    <property type="protein sequence ID" value="PON34654.1"/>
    <property type="molecule type" value="Genomic_DNA"/>
</dbReference>
<keyword evidence="3" id="KW-1133">Transmembrane helix</keyword>
<gene>
    <name evidence="6" type="ORF">PanWU01x14_342760</name>
</gene>